<organism evidence="1">
    <name type="scientific">Anguilla anguilla</name>
    <name type="common">European freshwater eel</name>
    <name type="synonym">Muraena anguilla</name>
    <dbReference type="NCBI Taxonomy" id="7936"/>
    <lineage>
        <taxon>Eukaryota</taxon>
        <taxon>Metazoa</taxon>
        <taxon>Chordata</taxon>
        <taxon>Craniata</taxon>
        <taxon>Vertebrata</taxon>
        <taxon>Euteleostomi</taxon>
        <taxon>Actinopterygii</taxon>
        <taxon>Neopterygii</taxon>
        <taxon>Teleostei</taxon>
        <taxon>Anguilliformes</taxon>
        <taxon>Anguillidae</taxon>
        <taxon>Anguilla</taxon>
    </lineage>
</organism>
<dbReference type="EMBL" id="GBXM01040510">
    <property type="protein sequence ID" value="JAH68067.1"/>
    <property type="molecule type" value="Transcribed_RNA"/>
</dbReference>
<dbReference type="AlphaFoldDB" id="A0A0E9UQH1"/>
<accession>A0A0E9UQH1</accession>
<proteinExistence type="predicted"/>
<protein>
    <submittedName>
        <fullName evidence="1">Uncharacterized protein</fullName>
    </submittedName>
</protein>
<sequence length="41" mass="4833">MSMFCNDFFDFLIYMKTAIKQVTKDGAFFIFSNKGSLHQFI</sequence>
<reference evidence="1" key="2">
    <citation type="journal article" date="2015" name="Fish Shellfish Immunol.">
        <title>Early steps in the European eel (Anguilla anguilla)-Vibrio vulnificus interaction in the gills: Role of the RtxA13 toxin.</title>
        <authorList>
            <person name="Callol A."/>
            <person name="Pajuelo D."/>
            <person name="Ebbesson L."/>
            <person name="Teles M."/>
            <person name="MacKenzie S."/>
            <person name="Amaro C."/>
        </authorList>
    </citation>
    <scope>NUCLEOTIDE SEQUENCE</scope>
</reference>
<reference evidence="1" key="1">
    <citation type="submission" date="2014-11" db="EMBL/GenBank/DDBJ databases">
        <authorList>
            <person name="Amaro Gonzalez C."/>
        </authorList>
    </citation>
    <scope>NUCLEOTIDE SEQUENCE</scope>
</reference>
<name>A0A0E9UQH1_ANGAN</name>
<evidence type="ECO:0000313" key="1">
    <source>
        <dbReference type="EMBL" id="JAH68067.1"/>
    </source>
</evidence>